<dbReference type="HOGENOM" id="CLU_101381_2_0_11"/>
<evidence type="ECO:0000256" key="1">
    <source>
        <dbReference type="PIRSR" id="PIRSR007531-1"/>
    </source>
</evidence>
<gene>
    <name evidence="3" type="ordered locus">Snas_4295</name>
</gene>
<dbReference type="Pfam" id="PF07931">
    <property type="entry name" value="CPT"/>
    <property type="match status" value="1"/>
</dbReference>
<dbReference type="GO" id="GO:0016740">
    <property type="term" value="F:transferase activity"/>
    <property type="evidence" value="ECO:0007669"/>
    <property type="project" value="UniProtKB-KW"/>
</dbReference>
<dbReference type="OrthoDB" id="67453at2"/>
<dbReference type="PIRSF" id="PIRSF007531">
    <property type="entry name" value="CPT"/>
    <property type="match status" value="1"/>
</dbReference>
<feature type="binding site" evidence="2">
    <location>
        <begin position="18"/>
        <end position="25"/>
    </location>
    <ligand>
        <name>ATP</name>
        <dbReference type="ChEBI" id="CHEBI:30616"/>
    </ligand>
</feature>
<keyword evidence="3" id="KW-0808">Transferase</keyword>
<name>D3Q3M6_STANL</name>
<evidence type="ECO:0000256" key="2">
    <source>
        <dbReference type="PIRSR" id="PIRSR007531-2"/>
    </source>
</evidence>
<evidence type="ECO:0000313" key="3">
    <source>
        <dbReference type="EMBL" id="ADD43943.1"/>
    </source>
</evidence>
<dbReference type="GO" id="GO:0005524">
    <property type="term" value="F:ATP binding"/>
    <property type="evidence" value="ECO:0007669"/>
    <property type="project" value="InterPro"/>
</dbReference>
<keyword evidence="4" id="KW-1185">Reference proteome</keyword>
<dbReference type="SUPFAM" id="SSF52540">
    <property type="entry name" value="P-loop containing nucleoside triphosphate hydrolases"/>
    <property type="match status" value="1"/>
</dbReference>
<dbReference type="STRING" id="446470.Snas_4295"/>
<dbReference type="EMBL" id="CP001778">
    <property type="protein sequence ID" value="ADD43943.1"/>
    <property type="molecule type" value="Genomic_DNA"/>
</dbReference>
<dbReference type="Gene3D" id="3.40.50.300">
    <property type="entry name" value="P-loop containing nucleotide triphosphate hydrolases"/>
    <property type="match status" value="1"/>
</dbReference>
<proteinExistence type="predicted"/>
<dbReference type="InterPro" id="IPR027417">
    <property type="entry name" value="P-loop_NTPase"/>
</dbReference>
<dbReference type="KEGG" id="sna:Snas_4295"/>
<dbReference type="AlphaFoldDB" id="D3Q3M6"/>
<dbReference type="InterPro" id="IPR012853">
    <property type="entry name" value="CPT"/>
</dbReference>
<dbReference type="RefSeq" id="WP_013019514.1">
    <property type="nucleotide sequence ID" value="NC_013947.1"/>
</dbReference>
<reference evidence="3 4" key="1">
    <citation type="journal article" date="2009" name="Stand. Genomic Sci.">
        <title>Complete genome sequence of Stackebrandtia nassauensis type strain (LLR-40K-21).</title>
        <authorList>
            <person name="Munk C."/>
            <person name="Lapidus A."/>
            <person name="Copeland A."/>
            <person name="Jando M."/>
            <person name="Mayilraj S."/>
            <person name="Glavina Del Rio T."/>
            <person name="Nolan M."/>
            <person name="Chen F."/>
            <person name="Lucas S."/>
            <person name="Tice H."/>
            <person name="Cheng J.F."/>
            <person name="Han C."/>
            <person name="Detter J.C."/>
            <person name="Bruce D."/>
            <person name="Goodwin L."/>
            <person name="Chain P."/>
            <person name="Pitluck S."/>
            <person name="Goker M."/>
            <person name="Ovchinikova G."/>
            <person name="Pati A."/>
            <person name="Ivanova N."/>
            <person name="Mavromatis K."/>
            <person name="Chen A."/>
            <person name="Palaniappan K."/>
            <person name="Land M."/>
            <person name="Hauser L."/>
            <person name="Chang Y.J."/>
            <person name="Jeffries C.D."/>
            <person name="Bristow J."/>
            <person name="Eisen J.A."/>
            <person name="Markowitz V."/>
            <person name="Hugenholtz P."/>
            <person name="Kyrpides N.C."/>
            <person name="Klenk H.P."/>
        </authorList>
    </citation>
    <scope>NUCLEOTIDE SEQUENCE [LARGE SCALE GENOMIC DNA]</scope>
    <source>
        <strain evidence="4">DSM 44728 / CIP 108903 / NRRL B-16338 / NBRC 102104 / LLR-40K-21</strain>
    </source>
</reference>
<dbReference type="Proteomes" id="UP000000844">
    <property type="component" value="Chromosome"/>
</dbReference>
<protein>
    <submittedName>
        <fullName evidence="3">Chloramphenicol phosphotransferase family protein</fullName>
    </submittedName>
</protein>
<dbReference type="eggNOG" id="COG3896">
    <property type="taxonomic scope" value="Bacteria"/>
</dbReference>
<organism evidence="3 4">
    <name type="scientific">Stackebrandtia nassauensis (strain DSM 44728 / CIP 108903 / NRRL B-16338 / NBRC 102104 / LLR-40K-21)</name>
    <dbReference type="NCBI Taxonomy" id="446470"/>
    <lineage>
        <taxon>Bacteria</taxon>
        <taxon>Bacillati</taxon>
        <taxon>Actinomycetota</taxon>
        <taxon>Actinomycetes</taxon>
        <taxon>Glycomycetales</taxon>
        <taxon>Glycomycetaceae</taxon>
        <taxon>Stackebrandtia</taxon>
    </lineage>
</organism>
<accession>D3Q3M6</accession>
<evidence type="ECO:0000313" key="4">
    <source>
        <dbReference type="Proteomes" id="UP000000844"/>
    </source>
</evidence>
<feature type="active site" evidence="1">
    <location>
        <position position="45"/>
    </location>
</feature>
<sequence>MEPPNPDQTPGRVILLNGTTSSGKSSVAAQLLAQLDRPYFHMPVDGINAMRADGWADRLGPEAFGAVLERTVLGFHRAVAGMALAGNDVVMDHVLREPAWFTDCLRVFDGIEVVFVGVHCPLPELRRREAARGDREPGRAEFHFTRVHVHGDYDIECDTSELSPAACARHIIDRLTTIGTPRALDLARKSVG</sequence>